<comment type="caution">
    <text evidence="6">The sequence shown here is derived from an EMBL/GenBank/DDBJ whole genome shotgun (WGS) entry which is preliminary data.</text>
</comment>
<keyword evidence="7" id="KW-1185">Reference proteome</keyword>
<dbReference type="NCBIfam" id="NF008686">
    <property type="entry name" value="PRK11705.1"/>
    <property type="match status" value="1"/>
</dbReference>
<evidence type="ECO:0000256" key="4">
    <source>
        <dbReference type="ARBA" id="ARBA00022691"/>
    </source>
</evidence>
<evidence type="ECO:0000256" key="3">
    <source>
        <dbReference type="ARBA" id="ARBA00022679"/>
    </source>
</evidence>
<dbReference type="Proteomes" id="UP001595999">
    <property type="component" value="Unassembled WGS sequence"/>
</dbReference>
<dbReference type="InterPro" id="IPR029063">
    <property type="entry name" value="SAM-dependent_MTases_sf"/>
</dbReference>
<dbReference type="EMBL" id="JBHSEK010000001">
    <property type="protein sequence ID" value="MFC4488046.1"/>
    <property type="molecule type" value="Genomic_DNA"/>
</dbReference>
<evidence type="ECO:0000256" key="5">
    <source>
        <dbReference type="ARBA" id="ARBA00023098"/>
    </source>
</evidence>
<gene>
    <name evidence="6" type="primary">cfa</name>
    <name evidence="6" type="ORF">ACFO0R_00265</name>
</gene>
<evidence type="ECO:0000256" key="1">
    <source>
        <dbReference type="ARBA" id="ARBA00010815"/>
    </source>
</evidence>
<dbReference type="PANTHER" id="PTHR43667:SF1">
    <property type="entry name" value="CYCLOPROPANE-FATTY-ACYL-PHOSPHOLIPID SYNTHASE"/>
    <property type="match status" value="1"/>
</dbReference>
<dbReference type="CDD" id="cd02440">
    <property type="entry name" value="AdoMet_MTases"/>
    <property type="match status" value="1"/>
</dbReference>
<proteinExistence type="inferred from homology"/>
<evidence type="ECO:0000256" key="2">
    <source>
        <dbReference type="ARBA" id="ARBA00022603"/>
    </source>
</evidence>
<dbReference type="GO" id="GO:0008825">
    <property type="term" value="F:cyclopropane-fatty-acyl-phospholipid synthase activity"/>
    <property type="evidence" value="ECO:0007669"/>
    <property type="project" value="UniProtKB-EC"/>
</dbReference>
<dbReference type="Gene3D" id="3.40.50.150">
    <property type="entry name" value="Vaccinia Virus protein VP39"/>
    <property type="match status" value="1"/>
</dbReference>
<dbReference type="InterPro" id="IPR003333">
    <property type="entry name" value="CMAS"/>
</dbReference>
<comment type="similarity">
    <text evidence="1">Belongs to the CFA/CMAS family.</text>
</comment>
<protein>
    <submittedName>
        <fullName evidence="6">Cyclopropane fatty acyl phospholipid synthase</fullName>
        <ecNumber evidence="6">2.1.1.79</ecNumber>
    </submittedName>
</protein>
<keyword evidence="3 6" id="KW-0808">Transferase</keyword>
<dbReference type="GO" id="GO:0032259">
    <property type="term" value="P:methylation"/>
    <property type="evidence" value="ECO:0007669"/>
    <property type="project" value="UniProtKB-KW"/>
</dbReference>
<dbReference type="PIRSF" id="PIRSF003085">
    <property type="entry name" value="CMAS"/>
    <property type="match status" value="1"/>
</dbReference>
<keyword evidence="4" id="KW-0949">S-adenosyl-L-methionine</keyword>
<evidence type="ECO:0000313" key="7">
    <source>
        <dbReference type="Proteomes" id="UP001595999"/>
    </source>
</evidence>
<keyword evidence="2 6" id="KW-0489">Methyltransferase</keyword>
<accession>A0ABV8ZMM9</accession>
<sequence>MSSTPLWRKPWRPHEFILSREPRRRAAASRSPGYRAVADLLAQAGIAVNGRHGHDIKVFHPDFFRRVLAQGSLGLGESYMDGWWDCEQLDAFFHRVLRAGLEQALPRGVRELLHACAARLFNLQSPSRARRVGRRHYDLGNDLFLAMLDPHLQYSCAYWKQAATLEEAQEAKLRLICDKLRLTAGMHVLDIGCGWGGLAAYAARHYGVQVTGVTISAQQLELARRHCEGLDVDIRLQDYRQLRLQADRIVSVGMFEHVGPRNYASYFSIARKNLKPDGLFLLHTIGSLRAGLRVDPWINRYIFPGGCLPSASQIARASEPDWVMEDWHNFGADYDLTLMAWLQRFRRAWPQLSAAYSERFRRMFEYYLCACAGAFRARDLQLWQILFSRGGVAGGVRVAR</sequence>
<reference evidence="7" key="1">
    <citation type="journal article" date="2019" name="Int. J. Syst. Evol. Microbiol.">
        <title>The Global Catalogue of Microorganisms (GCM) 10K type strain sequencing project: providing services to taxonomists for standard genome sequencing and annotation.</title>
        <authorList>
            <consortium name="The Broad Institute Genomics Platform"/>
            <consortium name="The Broad Institute Genome Sequencing Center for Infectious Disease"/>
            <person name="Wu L."/>
            <person name="Ma J."/>
        </authorList>
    </citation>
    <scope>NUCLEOTIDE SEQUENCE [LARGE SCALE GENOMIC DNA]</scope>
    <source>
        <strain evidence="7">CGMCC 4.7608</strain>
    </source>
</reference>
<organism evidence="6 7">
    <name type="scientific">Chromobacterium aquaticum</name>
    <dbReference type="NCBI Taxonomy" id="467180"/>
    <lineage>
        <taxon>Bacteria</taxon>
        <taxon>Pseudomonadati</taxon>
        <taxon>Pseudomonadota</taxon>
        <taxon>Betaproteobacteria</taxon>
        <taxon>Neisseriales</taxon>
        <taxon>Chromobacteriaceae</taxon>
        <taxon>Chromobacterium</taxon>
    </lineage>
</organism>
<dbReference type="EC" id="2.1.1.79" evidence="6"/>
<dbReference type="RefSeq" id="WP_231461758.1">
    <property type="nucleotide sequence ID" value="NZ_JAJOHW010000045.1"/>
</dbReference>
<dbReference type="InterPro" id="IPR050723">
    <property type="entry name" value="CFA/CMAS"/>
</dbReference>
<name>A0ABV8ZMM9_9NEIS</name>
<dbReference type="Pfam" id="PF02353">
    <property type="entry name" value="CMAS"/>
    <property type="match status" value="1"/>
</dbReference>
<keyword evidence="5" id="KW-0443">Lipid metabolism</keyword>
<evidence type="ECO:0000313" key="6">
    <source>
        <dbReference type="EMBL" id="MFC4488046.1"/>
    </source>
</evidence>
<dbReference type="PANTHER" id="PTHR43667">
    <property type="entry name" value="CYCLOPROPANE-FATTY-ACYL-PHOSPHOLIPID SYNTHASE"/>
    <property type="match status" value="1"/>
</dbReference>
<dbReference type="SUPFAM" id="SSF53335">
    <property type="entry name" value="S-adenosyl-L-methionine-dependent methyltransferases"/>
    <property type="match status" value="1"/>
</dbReference>